<dbReference type="OrthoDB" id="9805017at2"/>
<dbReference type="STRING" id="295069.SAMN05421856_1039"/>
<name>A0A1H7Y1Z7_9FLAO</name>
<keyword evidence="1" id="KW-0732">Signal</keyword>
<evidence type="ECO:0000313" key="3">
    <source>
        <dbReference type="EMBL" id="SEM40150.1"/>
    </source>
</evidence>
<dbReference type="SUPFAM" id="SSF101898">
    <property type="entry name" value="NHL repeat"/>
    <property type="match status" value="1"/>
</dbReference>
<evidence type="ECO:0000313" key="4">
    <source>
        <dbReference type="Proteomes" id="UP000199450"/>
    </source>
</evidence>
<proteinExistence type="predicted"/>
<dbReference type="InterPro" id="IPR013431">
    <property type="entry name" value="Delta_60_rpt"/>
</dbReference>
<dbReference type="AlphaFoldDB" id="A0A1H7Y1Z7"/>
<evidence type="ECO:0000259" key="2">
    <source>
        <dbReference type="Pfam" id="PF18962"/>
    </source>
</evidence>
<dbReference type="NCBIfam" id="TIGR04183">
    <property type="entry name" value="Por_Secre_tail"/>
    <property type="match status" value="1"/>
</dbReference>
<protein>
    <submittedName>
        <fullName evidence="3">Delta-60 repeat domain-containing protein/Por secretion system C-terminal sorting domain-containing protein</fullName>
    </submittedName>
</protein>
<reference evidence="4" key="1">
    <citation type="submission" date="2016-10" db="EMBL/GenBank/DDBJ databases">
        <authorList>
            <person name="Varghese N."/>
            <person name="Submissions S."/>
        </authorList>
    </citation>
    <scope>NUCLEOTIDE SEQUENCE [LARGE SCALE GENOMIC DNA]</scope>
    <source>
        <strain evidence="4">DSM 17453</strain>
    </source>
</reference>
<dbReference type="Proteomes" id="UP000199450">
    <property type="component" value="Unassembled WGS sequence"/>
</dbReference>
<keyword evidence="4" id="KW-1185">Reference proteome</keyword>
<dbReference type="Gene3D" id="2.80.10.50">
    <property type="match status" value="6"/>
</dbReference>
<gene>
    <name evidence="3" type="ORF">SAMN05421856_1039</name>
</gene>
<evidence type="ECO:0000256" key="1">
    <source>
        <dbReference type="ARBA" id="ARBA00022729"/>
    </source>
</evidence>
<dbReference type="RefSeq" id="WP_089999297.1">
    <property type="nucleotide sequence ID" value="NZ_FOBV01000003.1"/>
</dbReference>
<dbReference type="Pfam" id="PF18962">
    <property type="entry name" value="Por_Secre_tail"/>
    <property type="match status" value="1"/>
</dbReference>
<dbReference type="SUPFAM" id="SSF63829">
    <property type="entry name" value="Calcium-dependent phosphotriesterase"/>
    <property type="match status" value="1"/>
</dbReference>
<accession>A0A1H7Y1Z7</accession>
<dbReference type="InterPro" id="IPR026444">
    <property type="entry name" value="Secre_tail"/>
</dbReference>
<organism evidence="3 4">
    <name type="scientific">Chryseobacterium taichungense</name>
    <dbReference type="NCBI Taxonomy" id="295069"/>
    <lineage>
        <taxon>Bacteria</taxon>
        <taxon>Pseudomonadati</taxon>
        <taxon>Bacteroidota</taxon>
        <taxon>Flavobacteriia</taxon>
        <taxon>Flavobacteriales</taxon>
        <taxon>Weeksellaceae</taxon>
        <taxon>Chryseobacterium group</taxon>
        <taxon>Chryseobacterium</taxon>
    </lineage>
</organism>
<dbReference type="Pfam" id="PF17164">
    <property type="entry name" value="DUF5122"/>
    <property type="match status" value="10"/>
</dbReference>
<dbReference type="EMBL" id="FOBV01000003">
    <property type="protein sequence ID" value="SEM40150.1"/>
    <property type="molecule type" value="Genomic_DNA"/>
</dbReference>
<sequence>MTKIYSQILLVLMFFVSFDLLYAQDKYVMDPDFNAAFQSNTHFIDGKKITATVAQQDGKVLVVYDTYEYVISGTTQVVSKVVRINADHTLDTSYNAGEFDGTISSIALQTDGKIILVGTFRKYNTTNSYNIVRLNADGTLDTGFAVGSGFNYYVYANSKTPRKIKIQSDNKILIAGNFWSYNGVTKKYMIRLNTDGSIDNTFTFDDSYNDDEVKDFDLQPDGRIIAMYSTKVARFNTNGSFDSSFSTIEGWGSTEVSGRLYCIAVRNDGKIYLGGRFVISLNRQYVARLNADGTLDSTFIPKNFFNQSWENNANYGIFSFLIQPDGKVLAGGCFKKYGSDQAAGILRLNDDATIDTSFQGKVTGMINGYSDQDVISHLSYYSDGSILASGNIRMFNEVAVNNMVRFSSNGTINMAFRNICKGFDRAVHKLFVQPDGKIIATGYFFSYNGFTGDRIIRLNADGSVDETFKVDTHLYMQSSNFPVDIHFQPDGKILMGTNGFIYTSGLGAFGGAVIRLNNNGSLDTSFFSLTGTDIGLEGYMDKFILKGDGKVVVPNMYRYNSTVNLNYEIITLDTDGNLDNSINYQKPYSEIRSLKLLPDSKILLTGKNANSSKRTLGRLLPNGTIDPGFFQDSSQPDIVEFYPTPDGKILTMGYTATGHRISRFNNDGTVDASFSQPTYPLPGSPLQQQPLEFENNGKFFTTVINTFDPRNLVRHNANGSYDTSFDIGSGFTMSHTDYYGDIVTSIKKYNGGFLVGGEFSAFDGQYAKGLTKLIPQNSLNVKEPKTSKKNLIYPNPTTGIINIKAEGYSQYEVTDHLGRTIIPLTKIQPTIDVSHLSTGIYYLILKNGKETSVQKFIKK</sequence>
<dbReference type="NCBIfam" id="TIGR02608">
    <property type="entry name" value="delta_60_rpt"/>
    <property type="match status" value="9"/>
</dbReference>
<feature type="domain" description="Secretion system C-terminal sorting" evidence="2">
    <location>
        <begin position="792"/>
        <end position="857"/>
    </location>
</feature>